<dbReference type="SUPFAM" id="SSF103642">
    <property type="entry name" value="Sec-C motif"/>
    <property type="match status" value="1"/>
</dbReference>
<dbReference type="Pfam" id="PF02810">
    <property type="entry name" value="SEC-C"/>
    <property type="match status" value="1"/>
</dbReference>
<proteinExistence type="predicted"/>
<name>A0A1C3XDK7_9HYPH</name>
<dbReference type="AlphaFoldDB" id="A0A1C3XDK7"/>
<sequence>MVVGSGAASRAKSEVKPGRNAPCWCNSGRKYKYCHYNSDRDRIVTINPAVHPPGTPAQLNYKDDFANIMAPFDGPLHRFCRDNDFYLFGSTLTVGDMETAYNKLVAGTLTKQELLDALIKRSHRHVLEGYVKDACAKFSSFADREKFLLDAVEAHFTGKYTLSVPVLFAQLEGILRQIGALTSKDNIKPTIKRNIWGNRLLFAMEDAVEAFNSFISKLYEGQKDDGFNRNPVLHGMNLNYDNEEYSLILLLAICEVRTFLWFEENTEPVV</sequence>
<dbReference type="Proteomes" id="UP000199101">
    <property type="component" value="Unassembled WGS sequence"/>
</dbReference>
<keyword evidence="2" id="KW-1185">Reference proteome</keyword>
<evidence type="ECO:0000313" key="1">
    <source>
        <dbReference type="EMBL" id="SCB50054.1"/>
    </source>
</evidence>
<dbReference type="Gene3D" id="3.10.450.50">
    <property type="match status" value="1"/>
</dbReference>
<dbReference type="OrthoDB" id="583051at2"/>
<dbReference type="InterPro" id="IPR004027">
    <property type="entry name" value="SEC_C_motif"/>
</dbReference>
<organism evidence="1 2">
    <name type="scientific">Rhizobium multihospitium</name>
    <dbReference type="NCBI Taxonomy" id="410764"/>
    <lineage>
        <taxon>Bacteria</taxon>
        <taxon>Pseudomonadati</taxon>
        <taxon>Pseudomonadota</taxon>
        <taxon>Alphaproteobacteria</taxon>
        <taxon>Hyphomicrobiales</taxon>
        <taxon>Rhizobiaceae</taxon>
        <taxon>Rhizobium/Agrobacterium group</taxon>
        <taxon>Rhizobium</taxon>
    </lineage>
</organism>
<reference evidence="2" key="1">
    <citation type="submission" date="2016-08" db="EMBL/GenBank/DDBJ databases">
        <authorList>
            <person name="Varghese N."/>
            <person name="Submissions Spin"/>
        </authorList>
    </citation>
    <scope>NUCLEOTIDE SEQUENCE [LARGE SCALE GENOMIC DNA]</scope>
    <source>
        <strain evidence="2">HAMBI 2975</strain>
    </source>
</reference>
<evidence type="ECO:0000313" key="2">
    <source>
        <dbReference type="Proteomes" id="UP000199101"/>
    </source>
</evidence>
<dbReference type="STRING" id="410764.GA0061103_0743"/>
<gene>
    <name evidence="1" type="ORF">GA0061103_0743</name>
</gene>
<dbReference type="EMBL" id="FMAG01000015">
    <property type="protein sequence ID" value="SCB50054.1"/>
    <property type="molecule type" value="Genomic_DNA"/>
</dbReference>
<accession>A0A1C3XDK7</accession>
<protein>
    <submittedName>
        <fullName evidence="1">SEC-C motif-containing protein</fullName>
    </submittedName>
</protein>